<organism evidence="1 2">
    <name type="scientific">Methylobacterium radiotolerans</name>
    <dbReference type="NCBI Taxonomy" id="31998"/>
    <lineage>
        <taxon>Bacteria</taxon>
        <taxon>Pseudomonadati</taxon>
        <taxon>Pseudomonadota</taxon>
        <taxon>Alphaproteobacteria</taxon>
        <taxon>Hyphomicrobiales</taxon>
        <taxon>Methylobacteriaceae</taxon>
        <taxon>Methylobacterium</taxon>
    </lineage>
</organism>
<dbReference type="EMBL" id="JBEPNW010000008">
    <property type="protein sequence ID" value="MET3870118.1"/>
    <property type="molecule type" value="Genomic_DNA"/>
</dbReference>
<proteinExistence type="predicted"/>
<comment type="caution">
    <text evidence="1">The sequence shown here is derived from an EMBL/GenBank/DDBJ whole genome shotgun (WGS) entry which is preliminary data.</text>
</comment>
<protein>
    <submittedName>
        <fullName evidence="1">ABC-type ATPase with predicted acetyltransferase domain</fullName>
    </submittedName>
</protein>
<gene>
    <name evidence="1" type="ORF">ABIC20_007503</name>
</gene>
<reference evidence="1 2" key="1">
    <citation type="submission" date="2024-06" db="EMBL/GenBank/DDBJ databases">
        <title>Genomics of switchgrass bacterial isolates.</title>
        <authorList>
            <person name="Shade A."/>
        </authorList>
    </citation>
    <scope>NUCLEOTIDE SEQUENCE [LARGE SCALE GENOMIC DNA]</scope>
    <source>
        <strain evidence="1 2">PvP084</strain>
    </source>
</reference>
<dbReference type="RefSeq" id="WP_209651041.1">
    <property type="nucleotide sequence ID" value="NZ_JBEPNV010000005.1"/>
</dbReference>
<name>A0ABV2NUC7_9HYPH</name>
<dbReference type="InterPro" id="IPR016181">
    <property type="entry name" value="Acyl_CoA_acyltransferase"/>
</dbReference>
<evidence type="ECO:0000313" key="2">
    <source>
        <dbReference type="Proteomes" id="UP001549119"/>
    </source>
</evidence>
<evidence type="ECO:0000313" key="1">
    <source>
        <dbReference type="EMBL" id="MET3870118.1"/>
    </source>
</evidence>
<dbReference type="Proteomes" id="UP001549119">
    <property type="component" value="Unassembled WGS sequence"/>
</dbReference>
<keyword evidence="2" id="KW-1185">Reference proteome</keyword>
<dbReference type="SUPFAM" id="SSF55729">
    <property type="entry name" value="Acyl-CoA N-acyltransferases (Nat)"/>
    <property type="match status" value="1"/>
</dbReference>
<accession>A0ABV2NUC7</accession>
<sequence length="314" mass="35554">MLDVVQEHAPGRAGELAHSVRAYQAPETLIERESAPAPRFSLIDEMIVERGTKADWELLHDLHYKAENLPIGPRFWKLTLAGETIGVLVTANPKGLLKERHIAFPKLKPGGSETKLTNTDRYVWVNRNMRVISRFVVDTMYRGIGAGYRMMNLASRLEGAPIMEIQSSMSKFNHFGQKAGFRFVKPMNANKFEAGLKFFRGHFEASPSDYEAILAELDAKAPAERERLLRAARDFYYRHSALEKTGNNRDKGQGRVDAMEARQVFKSLQQITLASPMYGVWRNPDRGRALPERLPLSAFDWQGVNEPLKEPVDG</sequence>